<evidence type="ECO:0000259" key="2">
    <source>
        <dbReference type="PROSITE" id="PS50093"/>
    </source>
</evidence>
<gene>
    <name evidence="3" type="ORF">IPO85_20135</name>
</gene>
<dbReference type="InterPro" id="IPR000601">
    <property type="entry name" value="PKD_dom"/>
</dbReference>
<proteinExistence type="predicted"/>
<accession>A0A9D7SCA0</accession>
<feature type="chain" id="PRO_5038888432" description="PKD domain-containing protein" evidence="1">
    <location>
        <begin position="21"/>
        <end position="496"/>
    </location>
</feature>
<dbReference type="Proteomes" id="UP000808349">
    <property type="component" value="Unassembled WGS sequence"/>
</dbReference>
<keyword evidence="1" id="KW-0732">Signal</keyword>
<organism evidence="3 4">
    <name type="scientific">Candidatus Defluviibacterium haderslevense</name>
    <dbReference type="NCBI Taxonomy" id="2981993"/>
    <lineage>
        <taxon>Bacteria</taxon>
        <taxon>Pseudomonadati</taxon>
        <taxon>Bacteroidota</taxon>
        <taxon>Saprospiria</taxon>
        <taxon>Saprospirales</taxon>
        <taxon>Saprospiraceae</taxon>
        <taxon>Candidatus Defluviibacterium</taxon>
    </lineage>
</organism>
<name>A0A9D7SCA0_9BACT</name>
<evidence type="ECO:0000313" key="3">
    <source>
        <dbReference type="EMBL" id="MBK9719778.1"/>
    </source>
</evidence>
<feature type="domain" description="PKD" evidence="2">
    <location>
        <begin position="187"/>
        <end position="231"/>
    </location>
</feature>
<protein>
    <recommendedName>
        <fullName evidence="2">PKD domain-containing protein</fullName>
    </recommendedName>
</protein>
<evidence type="ECO:0000313" key="4">
    <source>
        <dbReference type="Proteomes" id="UP000808349"/>
    </source>
</evidence>
<reference evidence="3 4" key="1">
    <citation type="submission" date="2020-10" db="EMBL/GenBank/DDBJ databases">
        <title>Connecting structure to function with the recovery of over 1000 high-quality activated sludge metagenome-assembled genomes encoding full-length rRNA genes using long-read sequencing.</title>
        <authorList>
            <person name="Singleton C.M."/>
            <person name="Petriglieri F."/>
            <person name="Kristensen J.M."/>
            <person name="Kirkegaard R.H."/>
            <person name="Michaelsen T.Y."/>
            <person name="Andersen M.H."/>
            <person name="Karst S.M."/>
            <person name="Dueholm M.S."/>
            <person name="Nielsen P.H."/>
            <person name="Albertsen M."/>
        </authorList>
    </citation>
    <scope>NUCLEOTIDE SEQUENCE [LARGE SCALE GENOMIC DNA]</scope>
    <source>
        <strain evidence="3">Ribe_18-Q3-R11-54_BAT3C.373</strain>
    </source>
</reference>
<feature type="signal peptide" evidence="1">
    <location>
        <begin position="1"/>
        <end position="20"/>
    </location>
</feature>
<comment type="caution">
    <text evidence="3">The sequence shown here is derived from an EMBL/GenBank/DDBJ whole genome shotgun (WGS) entry which is preliminary data.</text>
</comment>
<dbReference type="EMBL" id="JADKFW010000021">
    <property type="protein sequence ID" value="MBK9719778.1"/>
    <property type="molecule type" value="Genomic_DNA"/>
</dbReference>
<dbReference type="PROSITE" id="PS50093">
    <property type="entry name" value="PKD"/>
    <property type="match status" value="1"/>
</dbReference>
<sequence>MKHFYCIILFGLLFTNTLKAQCFIPGSEDCPTATLLMSPEELNGNWCSTYSSKASGAIPLCPHGGGPHNTLWWSFVSGGGPVTITIDLNNLTVNGTGIQFGIWTNCEFNQSVHCEPNCVGPVHRVINLVTEPCQTYYLFTDGCSGDEGDVIFSVEGGNGTCETGEISEINAEPSKKINVCANVSNEFFASEIKRPNLHYEWTLNKQKLQSKTRKINHKFVTPGTYTLCVEAVLEASNGQSYARSNQQCSQVIVNPSGDVRDNNIFLCHEQVDPNPYKWYDQDITQSGLYRSKQISPEGCEIVKVASIQVSDKPDAIAQFYIGNHDKDYYKNTEGKLIKECNNYYEYHSRGKQQCDDYYNVYQFIPSFSTKLERTCKNNKLFYKVIVENNSCSPNKDYSIKYNYILKDLINTSAPTIKSDDLLEIKIKSDYELFLECEIVYGTEYKLLTFDMGKELIDESLYLPNAGKDVSTSRLFTNLNATNGPSGTWKKYQDQVI</sequence>
<evidence type="ECO:0000256" key="1">
    <source>
        <dbReference type="SAM" id="SignalP"/>
    </source>
</evidence>
<dbReference type="AlphaFoldDB" id="A0A9D7SCA0"/>